<feature type="non-terminal residue" evidence="2">
    <location>
        <position position="124"/>
    </location>
</feature>
<feature type="compositionally biased region" description="Polar residues" evidence="1">
    <location>
        <begin position="1"/>
        <end position="23"/>
    </location>
</feature>
<gene>
    <name evidence="2" type="ORF">Tci_643058</name>
</gene>
<reference evidence="2" key="1">
    <citation type="journal article" date="2019" name="Sci. Rep.">
        <title>Draft genome of Tanacetum cinerariifolium, the natural source of mosquito coil.</title>
        <authorList>
            <person name="Yamashiro T."/>
            <person name="Shiraishi A."/>
            <person name="Satake H."/>
            <person name="Nakayama K."/>
        </authorList>
    </citation>
    <scope>NUCLEOTIDE SEQUENCE</scope>
</reference>
<evidence type="ECO:0000256" key="1">
    <source>
        <dbReference type="SAM" id="MobiDB-lite"/>
    </source>
</evidence>
<name>A0A699K4C9_TANCI</name>
<feature type="compositionally biased region" description="Low complexity" evidence="1">
    <location>
        <begin position="39"/>
        <end position="64"/>
    </location>
</feature>
<proteinExistence type="predicted"/>
<sequence>MSVKYSTYVNLTSSSEEQPNERTPSPPPRKKSLLQRQAPSKSISSKSTRYTSSSSPSESPTPTYIAPPPKFCFVISIKQEPQELPPLQIGEACHLDEQNPSCLEGWENLDFQDLVVDGKCFLME</sequence>
<comment type="caution">
    <text evidence="2">The sequence shown here is derived from an EMBL/GenBank/DDBJ whole genome shotgun (WGS) entry which is preliminary data.</text>
</comment>
<accession>A0A699K4C9</accession>
<protein>
    <submittedName>
        <fullName evidence="2">Uncharacterized protein</fullName>
    </submittedName>
</protein>
<dbReference type="EMBL" id="BKCJ010473332">
    <property type="protein sequence ID" value="GFA71086.1"/>
    <property type="molecule type" value="Genomic_DNA"/>
</dbReference>
<feature type="region of interest" description="Disordered" evidence="1">
    <location>
        <begin position="1"/>
        <end position="65"/>
    </location>
</feature>
<evidence type="ECO:0000313" key="2">
    <source>
        <dbReference type="EMBL" id="GFA71086.1"/>
    </source>
</evidence>
<dbReference type="AlphaFoldDB" id="A0A699K4C9"/>
<organism evidence="2">
    <name type="scientific">Tanacetum cinerariifolium</name>
    <name type="common">Dalmatian daisy</name>
    <name type="synonym">Chrysanthemum cinerariifolium</name>
    <dbReference type="NCBI Taxonomy" id="118510"/>
    <lineage>
        <taxon>Eukaryota</taxon>
        <taxon>Viridiplantae</taxon>
        <taxon>Streptophyta</taxon>
        <taxon>Embryophyta</taxon>
        <taxon>Tracheophyta</taxon>
        <taxon>Spermatophyta</taxon>
        <taxon>Magnoliopsida</taxon>
        <taxon>eudicotyledons</taxon>
        <taxon>Gunneridae</taxon>
        <taxon>Pentapetalae</taxon>
        <taxon>asterids</taxon>
        <taxon>campanulids</taxon>
        <taxon>Asterales</taxon>
        <taxon>Asteraceae</taxon>
        <taxon>Asteroideae</taxon>
        <taxon>Anthemideae</taxon>
        <taxon>Anthemidinae</taxon>
        <taxon>Tanacetum</taxon>
    </lineage>
</organism>